<evidence type="ECO:0000256" key="5">
    <source>
        <dbReference type="ARBA" id="ARBA00022825"/>
    </source>
</evidence>
<keyword evidence="4" id="KW-0378">Hydrolase</keyword>
<dbReference type="SUPFAM" id="SSF52096">
    <property type="entry name" value="ClpP/crotonase"/>
    <property type="match status" value="2"/>
</dbReference>
<evidence type="ECO:0000313" key="11">
    <source>
        <dbReference type="Proteomes" id="UP000060132"/>
    </source>
</evidence>
<evidence type="ECO:0000256" key="6">
    <source>
        <dbReference type="ARBA" id="ARBA00023136"/>
    </source>
</evidence>
<keyword evidence="8" id="KW-1133">Transmembrane helix</keyword>
<keyword evidence="6 8" id="KW-0472">Membrane</keyword>
<proteinExistence type="inferred from homology"/>
<dbReference type="Gene3D" id="3.90.226.10">
    <property type="entry name" value="2-enoyl-CoA Hydratase, Chain A, domain 1"/>
    <property type="match status" value="3"/>
</dbReference>
<dbReference type="Proteomes" id="UP000060132">
    <property type="component" value="Chromosome"/>
</dbReference>
<name>A0AAC8UCH7_HAEDC</name>
<dbReference type="InterPro" id="IPR002142">
    <property type="entry name" value="Peptidase_S49"/>
</dbReference>
<dbReference type="InterPro" id="IPR004635">
    <property type="entry name" value="Pept_S49_SppA"/>
</dbReference>
<evidence type="ECO:0000256" key="1">
    <source>
        <dbReference type="ARBA" id="ARBA00004370"/>
    </source>
</evidence>
<dbReference type="AlphaFoldDB" id="A0AAC8UCH7"/>
<keyword evidence="5" id="KW-0720">Serine protease</keyword>
<evidence type="ECO:0000256" key="2">
    <source>
        <dbReference type="ARBA" id="ARBA00008683"/>
    </source>
</evidence>
<dbReference type="PIRSF" id="PIRSF001217">
    <property type="entry name" value="Protease_4_SppA"/>
    <property type="match status" value="1"/>
</dbReference>
<dbReference type="EMBL" id="CP011219">
    <property type="protein sequence ID" value="AKO32255.1"/>
    <property type="molecule type" value="Genomic_DNA"/>
</dbReference>
<comment type="similarity">
    <text evidence="2">Belongs to the peptidase S49 family.</text>
</comment>
<feature type="transmembrane region" description="Helical" evidence="8">
    <location>
        <begin position="20"/>
        <end position="39"/>
    </location>
</feature>
<dbReference type="NCBIfam" id="TIGR00706">
    <property type="entry name" value="SppA_dom"/>
    <property type="match status" value="1"/>
</dbReference>
<dbReference type="InterPro" id="IPR004634">
    <property type="entry name" value="Pept_S49_pIV"/>
</dbReference>
<dbReference type="GO" id="GO:0016020">
    <property type="term" value="C:membrane"/>
    <property type="evidence" value="ECO:0007669"/>
    <property type="project" value="UniProtKB-SubCell"/>
</dbReference>
<evidence type="ECO:0000256" key="8">
    <source>
        <dbReference type="SAM" id="Phobius"/>
    </source>
</evidence>
<dbReference type="GO" id="GO:0008236">
    <property type="term" value="F:serine-type peptidase activity"/>
    <property type="evidence" value="ECO:0007669"/>
    <property type="project" value="UniProtKB-KW"/>
</dbReference>
<dbReference type="CDD" id="cd07023">
    <property type="entry name" value="S49_Sppa_N_C"/>
    <property type="match status" value="1"/>
</dbReference>
<dbReference type="CDD" id="cd07018">
    <property type="entry name" value="S49_SppA_67K_type"/>
    <property type="match status" value="1"/>
</dbReference>
<evidence type="ECO:0000256" key="4">
    <source>
        <dbReference type="ARBA" id="ARBA00022801"/>
    </source>
</evidence>
<dbReference type="InterPro" id="IPR047217">
    <property type="entry name" value="S49_SppA_67K_type_N"/>
</dbReference>
<dbReference type="PANTHER" id="PTHR33209:SF1">
    <property type="entry name" value="PEPTIDASE S49 DOMAIN-CONTAINING PROTEIN"/>
    <property type="match status" value="1"/>
</dbReference>
<evidence type="ECO:0000313" key="10">
    <source>
        <dbReference type="EMBL" id="AKO32255.1"/>
    </source>
</evidence>
<keyword evidence="8" id="KW-0812">Transmembrane</keyword>
<dbReference type="Pfam" id="PF01343">
    <property type="entry name" value="Peptidase_S49"/>
    <property type="match status" value="2"/>
</dbReference>
<dbReference type="OMA" id="KGQYLYC"/>
<protein>
    <submittedName>
        <fullName evidence="10">Protease</fullName>
    </submittedName>
</protein>
<dbReference type="PANTHER" id="PTHR33209">
    <property type="entry name" value="PROTEASE 4"/>
    <property type="match status" value="1"/>
</dbReference>
<comment type="subcellular location">
    <subcellularLocation>
        <location evidence="1">Membrane</location>
    </subcellularLocation>
</comment>
<evidence type="ECO:0000256" key="7">
    <source>
        <dbReference type="PIRSR" id="PIRSR001217-1"/>
    </source>
</evidence>
<feature type="domain" description="Peptidase S49" evidence="9">
    <location>
        <begin position="389"/>
        <end position="537"/>
    </location>
</feature>
<dbReference type="InterPro" id="IPR047272">
    <property type="entry name" value="S49_SppA_C"/>
</dbReference>
<keyword evidence="3 10" id="KW-0645">Protease</keyword>
<dbReference type="Gene3D" id="6.20.330.10">
    <property type="match status" value="1"/>
</dbReference>
<dbReference type="GO" id="GO:0006465">
    <property type="term" value="P:signal peptide processing"/>
    <property type="evidence" value="ECO:0007669"/>
    <property type="project" value="InterPro"/>
</dbReference>
<feature type="domain" description="Peptidase S49" evidence="9">
    <location>
        <begin position="134"/>
        <end position="286"/>
    </location>
</feature>
<dbReference type="InterPro" id="IPR029045">
    <property type="entry name" value="ClpP/crotonase-like_dom_sf"/>
</dbReference>
<dbReference type="NCBIfam" id="TIGR00705">
    <property type="entry name" value="SppA_67K"/>
    <property type="match status" value="1"/>
</dbReference>
<reference evidence="10 11" key="1">
    <citation type="journal article" date="2015" name="PLoS Negl. Trop. Dis.">
        <title>Haemophilus ducreyi Cutaneous Ulcer Strains Are Nearly Identical to Class I Genital Ulcer Strains.</title>
        <authorList>
            <person name="Gangaiah D."/>
            <person name="Webb K.M."/>
            <person name="Humphreys T.L."/>
            <person name="Fortney K.R."/>
            <person name="Toh E."/>
            <person name="Tai A."/>
            <person name="Katz S.S."/>
            <person name="Pillay A."/>
            <person name="Chen C.Y."/>
            <person name="Roberts S.A."/>
            <person name="Munson R.S.Jr."/>
            <person name="Spinola S.M."/>
        </authorList>
    </citation>
    <scope>NUCLEOTIDE SEQUENCE [LARGE SCALE GENOMIC DNA]</scope>
    <source>
        <strain evidence="11">CLU2</strain>
    </source>
</reference>
<sequence>MLKLFKGIYAIFLCVRECIINLFFILFLLTGFASIAFLVNGSDTNKSKEPNEKVALRLNLSGYLTDNHDDFAHRLIQSELTNDESLKASTFDVVRAIGKAAKDPNITGIVLDLSKFEGSDHSSLSFIGSELKAFKTSGKPVIAIGENYSQSQYYLASFADKIYLNKAGSINLQGLNFSSLYFKALLDKIDAVPHIFRVGTYKSAVEPFLRNDMSDEAKQNAQTLLNSIWHQFRTDIAENRMIAVDQVLPEPKSLIEKYKAVNANDAQYALNQKLVTDIGSKAEIEQALIEQFGKNEKGIYQHINYADYALNLTDRFAVNAEHKIAVINVEGEIISGKSKERSAGSETISELLRQAREDNNVDGVILRVNSPGGSVVASEIILQELQSIQQAGKPVVTSMGGLAASGGYWISATSDKIIASPNTITGSIGIFGLAMTFEKTAKHLGISEDGVATSPLAKTSSLQHLSNEHAELIQINIENGYDAFLDLVSRGRNMSKAEVDKVAQGQVWSGEDALKHGLVDQLGDFHTAYDVLTDLINQKRKAKGENEIKHFTAQWFIESDKGLFSSLLKNIGFKAKSTLAVWLGLPFVPQTQQAAELLQKFNDPQNTYLYCLTCGTIK</sequence>
<evidence type="ECO:0000259" key="9">
    <source>
        <dbReference type="Pfam" id="PF01343"/>
    </source>
</evidence>
<accession>A0AAC8UCH7</accession>
<gene>
    <name evidence="10" type="ORF">RZ57_03450</name>
</gene>
<feature type="active site" description="Nucleophile" evidence="7">
    <location>
        <position position="405"/>
    </location>
</feature>
<evidence type="ECO:0000256" key="3">
    <source>
        <dbReference type="ARBA" id="ARBA00022670"/>
    </source>
</evidence>
<dbReference type="RefSeq" id="WP_010944814.1">
    <property type="nucleotide sequence ID" value="NZ_CP011218.1"/>
</dbReference>
<organism evidence="10 11">
    <name type="scientific">Haemophilus ducreyi</name>
    <dbReference type="NCBI Taxonomy" id="730"/>
    <lineage>
        <taxon>Bacteria</taxon>
        <taxon>Pseudomonadati</taxon>
        <taxon>Pseudomonadota</taxon>
        <taxon>Gammaproteobacteria</taxon>
        <taxon>Pasteurellales</taxon>
        <taxon>Pasteurellaceae</taxon>
        <taxon>Haemophilus</taxon>
    </lineage>
</organism>
<feature type="active site" description="Proton donor/acceptor" evidence="7">
    <location>
        <position position="202"/>
    </location>
</feature>